<feature type="binding site" evidence="4">
    <location>
        <begin position="602"/>
        <end position="606"/>
    </location>
    <ligand>
        <name>AMP</name>
        <dbReference type="ChEBI" id="CHEBI:456215"/>
    </ligand>
</feature>
<evidence type="ECO:0000256" key="2">
    <source>
        <dbReference type="ARBA" id="ARBA00022801"/>
    </source>
</evidence>
<accession>A0A5B8MGP6</accession>
<evidence type="ECO:0000256" key="3">
    <source>
        <dbReference type="PIRSR" id="PIRSR623088-1"/>
    </source>
</evidence>
<dbReference type="GO" id="GO:0007165">
    <property type="term" value="P:signal transduction"/>
    <property type="evidence" value="ECO:0007669"/>
    <property type="project" value="InterPro"/>
</dbReference>
<feature type="region of interest" description="Disordered" evidence="8">
    <location>
        <begin position="736"/>
        <end position="762"/>
    </location>
</feature>
<dbReference type="InterPro" id="IPR036971">
    <property type="entry name" value="PDEase_catalytic_dom_sf"/>
</dbReference>
<dbReference type="AlphaFoldDB" id="A0A5B8MGP6"/>
<feature type="binding site" evidence="5">
    <location>
        <position position="642"/>
    </location>
    <ligand>
        <name>Zn(2+)</name>
        <dbReference type="ChEBI" id="CHEBI:29105"/>
        <label>1</label>
    </ligand>
</feature>
<feature type="active site" description="Proton donor" evidence="3">
    <location>
        <position position="602"/>
    </location>
</feature>
<comment type="similarity">
    <text evidence="6">Belongs to the cyclic nucleotide phosphodiesterase family.</text>
</comment>
<dbReference type="InterPro" id="IPR002073">
    <property type="entry name" value="PDEase_catalytic_dom"/>
</dbReference>
<evidence type="ECO:0000256" key="7">
    <source>
        <dbReference type="SAM" id="Coils"/>
    </source>
</evidence>
<feature type="binding site" evidence="4">
    <location>
        <position position="832"/>
    </location>
    <ligand>
        <name>AMP</name>
        <dbReference type="ChEBI" id="CHEBI:456215"/>
    </ligand>
</feature>
<dbReference type="STRING" id="1764295.A0A5B8MGP6"/>
<dbReference type="InterPro" id="IPR003607">
    <property type="entry name" value="HD/PDEase_dom"/>
</dbReference>
<keyword evidence="7" id="KW-0175">Coiled coil</keyword>
<dbReference type="PROSITE" id="PS00126">
    <property type="entry name" value="PDEASE_I_1"/>
    <property type="match status" value="1"/>
</dbReference>
<proteinExistence type="inferred from homology"/>
<evidence type="ECO:0000313" key="11">
    <source>
        <dbReference type="Proteomes" id="UP000316726"/>
    </source>
</evidence>
<sequence length="888" mass="98735">MKRGTATPGAPVQPPAELGLTPPKPSSSSPPLTRSFSDKRQRFVEPSGPGDEAAAATTTERPPEAYELRHFASMDELETPVWLLNPRSRKNVWGNKAALSLYGKRSVEDFRGLSLAHCEGDFAKPFFDEAARVLSPSRNSSSPSAGSSARSQAARGQLQCRLPGLGPGSPQLHYVFTVRFRGVRLLSEASGISLPSEVCLVTAESSLFNSMNQSLRALEMLKSSPIFTFLFSTEGQLLTANPCAVTFYESFFERKYGAASRTWVLDLRSILCCGDWDETVSYPDNNGPALDPSVQAKEKKAEKLLEHIQHVLFVEKFESFRIQMKMPKRRDPSKHRWVEFEMWAAKDPITQLQAILVNQTNMQETKKLELELKDKRDDLETRNKQLQVELKRAKGHGAKGSLDLDNTVDKTIALLDSIMAGKQPGKEDIQRLKQALRTQNLRAPNRLEEMLLSNKKGFEGEVGLSLFEMLNPKGLKDVLAQPLSARENSNAKKSLSRNSTMDLDTEDEGGNEGGLEPASEDGVIPRGIDQSKPVLEVLETVDDWLFDAFKLEEVTGGHPLSVLACHLFKRLNMFETFEINETQFLHFALKIESGYPVSNAYHNRTHVANVLQSMYTLLTKGLGPEVAGDEEILAGLLAALIHDYEHKGVNNDFLVRFQDDLALKYNDRSPLENHHISAAFDVMLTKPYDIFANTSLEVFIKLRKLVVAMVLATDMKIHFEVLGRFRLIEKKLGRLSSDPVGSEGCSSPSAEEAQSGSADSSGLQPEEVSLALQVCLKCADIGHVYCDSSVHLRWVQKLEQEFFAQGDREEENGAITKSPLMDREKAGITKSQVGFFKVVVVPLFASFCAAFPSTAPMLESLHRNLKLWAKIEEDQLEISEVFDVVLSD</sequence>
<dbReference type="EC" id="3.1.4.-" evidence="6"/>
<evidence type="ECO:0000313" key="10">
    <source>
        <dbReference type="EMBL" id="QDZ18520.1"/>
    </source>
</evidence>
<evidence type="ECO:0000259" key="9">
    <source>
        <dbReference type="PROSITE" id="PS51845"/>
    </source>
</evidence>
<reference evidence="10 11" key="1">
    <citation type="submission" date="2018-07" db="EMBL/GenBank/DDBJ databases">
        <title>The complete nuclear genome of the prasinophyte Chloropicon primus (CCMP1205).</title>
        <authorList>
            <person name="Pombert J.-F."/>
            <person name="Otis C."/>
            <person name="Turmel M."/>
            <person name="Lemieux C."/>
        </authorList>
    </citation>
    <scope>NUCLEOTIDE SEQUENCE [LARGE SCALE GENOMIC DNA]</scope>
    <source>
        <strain evidence="10 11">CCMP1205</strain>
    </source>
</reference>
<dbReference type="OrthoDB" id="568146at2759"/>
<feature type="coiled-coil region" evidence="7">
    <location>
        <begin position="362"/>
        <end position="396"/>
    </location>
</feature>
<feature type="binding site" evidence="4">
    <location>
        <position position="643"/>
    </location>
    <ligand>
        <name>AMP</name>
        <dbReference type="ChEBI" id="CHEBI:456215"/>
    </ligand>
</feature>
<evidence type="ECO:0000256" key="8">
    <source>
        <dbReference type="SAM" id="MobiDB-lite"/>
    </source>
</evidence>
<dbReference type="Gene3D" id="1.10.1300.10">
    <property type="entry name" value="3'5'-cyclic nucleotide phosphodiesterase, catalytic domain"/>
    <property type="match status" value="1"/>
</dbReference>
<keyword evidence="1 5" id="KW-0479">Metal-binding</keyword>
<gene>
    <name evidence="10" type="ORF">A3770_02p10380</name>
</gene>
<feature type="region of interest" description="Disordered" evidence="8">
    <location>
        <begin position="486"/>
        <end position="526"/>
    </location>
</feature>
<dbReference type="PROSITE" id="PS51845">
    <property type="entry name" value="PDEASE_I_2"/>
    <property type="match status" value="1"/>
</dbReference>
<dbReference type="Proteomes" id="UP000316726">
    <property type="component" value="Chromosome 2"/>
</dbReference>
<feature type="compositionally biased region" description="Polar residues" evidence="8">
    <location>
        <begin position="486"/>
        <end position="502"/>
    </location>
</feature>
<dbReference type="InterPro" id="IPR023088">
    <property type="entry name" value="PDEase"/>
</dbReference>
<dbReference type="CDD" id="cd00077">
    <property type="entry name" value="HDc"/>
    <property type="match status" value="1"/>
</dbReference>
<feature type="binding site" evidence="5">
    <location>
        <position position="643"/>
    </location>
    <ligand>
        <name>Zn(2+)</name>
        <dbReference type="ChEBI" id="CHEBI:29105"/>
        <label>1</label>
    </ligand>
</feature>
<dbReference type="PANTHER" id="PTHR11347">
    <property type="entry name" value="CYCLIC NUCLEOTIDE PHOSPHODIESTERASE"/>
    <property type="match status" value="1"/>
</dbReference>
<evidence type="ECO:0000256" key="5">
    <source>
        <dbReference type="PIRSR" id="PIRSR623088-3"/>
    </source>
</evidence>
<feature type="compositionally biased region" description="Polar residues" evidence="8">
    <location>
        <begin position="744"/>
        <end position="762"/>
    </location>
</feature>
<feature type="region of interest" description="Disordered" evidence="8">
    <location>
        <begin position="1"/>
        <end position="63"/>
    </location>
</feature>
<feature type="binding site" evidence="5">
    <location>
        <position position="606"/>
    </location>
    <ligand>
        <name>Zn(2+)</name>
        <dbReference type="ChEBI" id="CHEBI:29105"/>
        <label>1</label>
    </ligand>
</feature>
<evidence type="ECO:0000256" key="1">
    <source>
        <dbReference type="ARBA" id="ARBA00022723"/>
    </source>
</evidence>
<dbReference type="GO" id="GO:0004114">
    <property type="term" value="F:3',5'-cyclic-nucleotide phosphodiesterase activity"/>
    <property type="evidence" value="ECO:0007669"/>
    <property type="project" value="InterPro"/>
</dbReference>
<name>A0A5B8MGP6_9CHLO</name>
<keyword evidence="11" id="KW-1185">Reference proteome</keyword>
<dbReference type="EMBL" id="CP031035">
    <property type="protein sequence ID" value="QDZ18520.1"/>
    <property type="molecule type" value="Genomic_DNA"/>
</dbReference>
<organism evidence="10 11">
    <name type="scientific">Chloropicon primus</name>
    <dbReference type="NCBI Taxonomy" id="1764295"/>
    <lineage>
        <taxon>Eukaryota</taxon>
        <taxon>Viridiplantae</taxon>
        <taxon>Chlorophyta</taxon>
        <taxon>Chloropicophyceae</taxon>
        <taxon>Chloropicales</taxon>
        <taxon>Chloropicaceae</taxon>
        <taxon>Chloropicon</taxon>
    </lineage>
</organism>
<evidence type="ECO:0000256" key="4">
    <source>
        <dbReference type="PIRSR" id="PIRSR623088-2"/>
    </source>
</evidence>
<dbReference type="InterPro" id="IPR023174">
    <property type="entry name" value="PDEase_CS"/>
</dbReference>
<evidence type="ECO:0000256" key="6">
    <source>
        <dbReference type="RuleBase" id="RU363067"/>
    </source>
</evidence>
<feature type="binding site" evidence="5">
    <location>
        <position position="643"/>
    </location>
    <ligand>
        <name>Zn(2+)</name>
        <dbReference type="ChEBI" id="CHEBI:29105"/>
        <label>2</label>
    </ligand>
</feature>
<feature type="binding site" evidence="5">
    <location>
        <position position="780"/>
    </location>
    <ligand>
        <name>Zn(2+)</name>
        <dbReference type="ChEBI" id="CHEBI:29105"/>
        <label>1</label>
    </ligand>
</feature>
<comment type="cofactor">
    <cofactor evidence="6">
        <name>a divalent metal cation</name>
        <dbReference type="ChEBI" id="CHEBI:60240"/>
    </cofactor>
    <text evidence="6">Binds 2 divalent metal cations per subunit. Site 1 may preferentially bind zinc ions, while site 2 has a preference for magnesium and/or manganese ions.</text>
</comment>
<feature type="binding site" evidence="4">
    <location>
        <position position="780"/>
    </location>
    <ligand>
        <name>AMP</name>
        <dbReference type="ChEBI" id="CHEBI:456215"/>
    </ligand>
</feature>
<dbReference type="GO" id="GO:0046872">
    <property type="term" value="F:metal ion binding"/>
    <property type="evidence" value="ECO:0007669"/>
    <property type="project" value="UniProtKB-KW"/>
</dbReference>
<dbReference type="SUPFAM" id="SSF109604">
    <property type="entry name" value="HD-domain/PDEase-like"/>
    <property type="match status" value="1"/>
</dbReference>
<dbReference type="PRINTS" id="PR00387">
    <property type="entry name" value="PDIESTERASE1"/>
</dbReference>
<keyword evidence="2 6" id="KW-0378">Hydrolase</keyword>
<protein>
    <recommendedName>
        <fullName evidence="6">Phosphodiesterase</fullName>
        <ecNumber evidence="6">3.1.4.-</ecNumber>
    </recommendedName>
</protein>
<feature type="domain" description="PDEase" evidence="9">
    <location>
        <begin position="526"/>
        <end position="875"/>
    </location>
</feature>
<dbReference type="Pfam" id="PF00233">
    <property type="entry name" value="PDEase_I"/>
    <property type="match status" value="1"/>
</dbReference>